<sequence>MNPNWSIHGLDHPFILFDWHHDLALLLILAAVLLTYIYRKKLRGPSANLRFRVVLAALLLLCEISLESWQAYEGAWTLDFSLPLQLCSISLLLAILMLLSKSYRLFEFMFLAGLGGALQALLTPDLGNYAFPHFRTFEFFIGHGAVVVACFFMVFVERYRPTFGSVWRSFAALNVLALVVYGLDLLTGGNYMFLAHKPSNASILDVLGPWPWYLLSLEGVALAMHLLFWAPFALLKKKTA</sequence>
<keyword evidence="1" id="KW-1133">Transmembrane helix</keyword>
<feature type="transmembrane region" description="Helical" evidence="1">
    <location>
        <begin position="20"/>
        <end position="37"/>
    </location>
</feature>
<dbReference type="RefSeq" id="WP_201635697.1">
    <property type="nucleotide sequence ID" value="NZ_JAEQNB010000004.1"/>
</dbReference>
<reference evidence="2 3" key="1">
    <citation type="submission" date="2021-01" db="EMBL/GenBank/DDBJ databases">
        <title>Tumebacillus sp. strain ITR2 16S ribosomal RNA gene Genome sequencing and assembly.</title>
        <authorList>
            <person name="Kang M."/>
        </authorList>
    </citation>
    <scope>NUCLEOTIDE SEQUENCE [LARGE SCALE GENOMIC DNA]</scope>
    <source>
        <strain evidence="2 3">ITR2</strain>
    </source>
</reference>
<feature type="transmembrane region" description="Helical" evidence="1">
    <location>
        <begin position="139"/>
        <end position="159"/>
    </location>
</feature>
<keyword evidence="1" id="KW-0812">Transmembrane</keyword>
<dbReference type="InterPro" id="IPR011737">
    <property type="entry name" value="CHP02206_TP0381"/>
</dbReference>
<keyword evidence="1" id="KW-0472">Membrane</keyword>
<evidence type="ECO:0000313" key="3">
    <source>
        <dbReference type="Proteomes" id="UP000602284"/>
    </source>
</evidence>
<gene>
    <name evidence="2" type="ORF">JJB07_13030</name>
</gene>
<name>A0ABS1JBC8_9BACL</name>
<evidence type="ECO:0000256" key="1">
    <source>
        <dbReference type="SAM" id="Phobius"/>
    </source>
</evidence>
<keyword evidence="3" id="KW-1185">Reference proteome</keyword>
<dbReference type="EMBL" id="JAEQNB010000004">
    <property type="protein sequence ID" value="MBL0387563.1"/>
    <property type="molecule type" value="Genomic_DNA"/>
</dbReference>
<dbReference type="Pfam" id="PF14808">
    <property type="entry name" value="TMEM164"/>
    <property type="match status" value="1"/>
</dbReference>
<feature type="transmembrane region" description="Helical" evidence="1">
    <location>
        <begin position="171"/>
        <end position="193"/>
    </location>
</feature>
<organism evidence="2 3">
    <name type="scientific">Tumebacillus amylolyticus</name>
    <dbReference type="NCBI Taxonomy" id="2801339"/>
    <lineage>
        <taxon>Bacteria</taxon>
        <taxon>Bacillati</taxon>
        <taxon>Bacillota</taxon>
        <taxon>Bacilli</taxon>
        <taxon>Bacillales</taxon>
        <taxon>Alicyclobacillaceae</taxon>
        <taxon>Tumebacillus</taxon>
    </lineage>
</organism>
<feature type="transmembrane region" description="Helical" evidence="1">
    <location>
        <begin position="49"/>
        <end position="68"/>
    </location>
</feature>
<evidence type="ECO:0000313" key="2">
    <source>
        <dbReference type="EMBL" id="MBL0387563.1"/>
    </source>
</evidence>
<comment type="caution">
    <text evidence="2">The sequence shown here is derived from an EMBL/GenBank/DDBJ whole genome shotgun (WGS) entry which is preliminary data.</text>
</comment>
<dbReference type="Proteomes" id="UP000602284">
    <property type="component" value="Unassembled WGS sequence"/>
</dbReference>
<protein>
    <submittedName>
        <fullName evidence="2">TIGR02206 family membrane protein</fullName>
    </submittedName>
</protein>
<feature type="transmembrane region" description="Helical" evidence="1">
    <location>
        <begin position="106"/>
        <end position="127"/>
    </location>
</feature>
<accession>A0ABS1JBC8</accession>
<proteinExistence type="predicted"/>
<feature type="transmembrane region" description="Helical" evidence="1">
    <location>
        <begin position="80"/>
        <end position="99"/>
    </location>
</feature>
<dbReference type="NCBIfam" id="TIGR02206">
    <property type="entry name" value="intg_mem_TP0381"/>
    <property type="match status" value="1"/>
</dbReference>
<feature type="transmembrane region" description="Helical" evidence="1">
    <location>
        <begin position="213"/>
        <end position="235"/>
    </location>
</feature>